<protein>
    <submittedName>
        <fullName evidence="1">Uncharacterized protein</fullName>
    </submittedName>
</protein>
<keyword evidence="2" id="KW-1185">Reference proteome</keyword>
<dbReference type="Proteomes" id="UP000250140">
    <property type="component" value="Unassembled WGS sequence"/>
</dbReference>
<evidence type="ECO:0000313" key="1">
    <source>
        <dbReference type="EMBL" id="OCL10372.1"/>
    </source>
</evidence>
<reference evidence="1 2" key="1">
    <citation type="journal article" date="2016" name="Nat. Commun.">
        <title>Ectomycorrhizal ecology is imprinted in the genome of the dominant symbiotic fungus Cenococcum geophilum.</title>
        <authorList>
            <consortium name="DOE Joint Genome Institute"/>
            <person name="Peter M."/>
            <person name="Kohler A."/>
            <person name="Ohm R.A."/>
            <person name="Kuo A."/>
            <person name="Krutzmann J."/>
            <person name="Morin E."/>
            <person name="Arend M."/>
            <person name="Barry K.W."/>
            <person name="Binder M."/>
            <person name="Choi C."/>
            <person name="Clum A."/>
            <person name="Copeland A."/>
            <person name="Grisel N."/>
            <person name="Haridas S."/>
            <person name="Kipfer T."/>
            <person name="LaButti K."/>
            <person name="Lindquist E."/>
            <person name="Lipzen A."/>
            <person name="Maire R."/>
            <person name="Meier B."/>
            <person name="Mihaltcheva S."/>
            <person name="Molinier V."/>
            <person name="Murat C."/>
            <person name="Poggeler S."/>
            <person name="Quandt C.A."/>
            <person name="Sperisen C."/>
            <person name="Tritt A."/>
            <person name="Tisserant E."/>
            <person name="Crous P.W."/>
            <person name="Henrissat B."/>
            <person name="Nehls U."/>
            <person name="Egli S."/>
            <person name="Spatafora J.W."/>
            <person name="Grigoriev I.V."/>
            <person name="Martin F.M."/>
        </authorList>
    </citation>
    <scope>NUCLEOTIDE SEQUENCE [LARGE SCALE GENOMIC DNA]</scope>
    <source>
        <strain evidence="1 2">CBS 207.34</strain>
    </source>
</reference>
<accession>A0A8E2F4F6</accession>
<name>A0A8E2F4F6_9PEZI</name>
<sequence>MSRACQTLSVRGGCFVSEHSAEPGPILHFWDCRFHMQHTLTHTLTLSHTLTHSHTHTLPLSRSLYLPSLYRIVHRARAPPASKARQMACRHVMGNLCNL</sequence>
<evidence type="ECO:0000313" key="2">
    <source>
        <dbReference type="Proteomes" id="UP000250140"/>
    </source>
</evidence>
<gene>
    <name evidence="1" type="ORF">AOQ84DRAFT_218521</name>
</gene>
<organism evidence="1 2">
    <name type="scientific">Glonium stellatum</name>
    <dbReference type="NCBI Taxonomy" id="574774"/>
    <lineage>
        <taxon>Eukaryota</taxon>
        <taxon>Fungi</taxon>
        <taxon>Dikarya</taxon>
        <taxon>Ascomycota</taxon>
        <taxon>Pezizomycotina</taxon>
        <taxon>Dothideomycetes</taxon>
        <taxon>Pleosporomycetidae</taxon>
        <taxon>Gloniales</taxon>
        <taxon>Gloniaceae</taxon>
        <taxon>Glonium</taxon>
    </lineage>
</organism>
<dbReference type="EMBL" id="KV749252">
    <property type="protein sequence ID" value="OCL10372.1"/>
    <property type="molecule type" value="Genomic_DNA"/>
</dbReference>
<dbReference type="AlphaFoldDB" id="A0A8E2F4F6"/>
<proteinExistence type="predicted"/>